<keyword evidence="8" id="KW-0997">Cell inner membrane</keyword>
<organism evidence="9 10">
    <name type="scientific">Modicisalibacter ilicicola DSM 19980</name>
    <dbReference type="NCBI Taxonomy" id="1121942"/>
    <lineage>
        <taxon>Bacteria</taxon>
        <taxon>Pseudomonadati</taxon>
        <taxon>Pseudomonadota</taxon>
        <taxon>Gammaproteobacteria</taxon>
        <taxon>Oceanospirillales</taxon>
        <taxon>Halomonadaceae</taxon>
        <taxon>Modicisalibacter</taxon>
    </lineage>
</organism>
<dbReference type="EMBL" id="FQUJ01000002">
    <property type="protein sequence ID" value="SHE44635.1"/>
    <property type="molecule type" value="Genomic_DNA"/>
</dbReference>
<dbReference type="Pfam" id="PF01235">
    <property type="entry name" value="Na_Ala_symp"/>
    <property type="match status" value="1"/>
</dbReference>
<dbReference type="PANTHER" id="PTHR30330">
    <property type="entry name" value="AGSS FAMILY TRANSPORTER, SODIUM-ALANINE"/>
    <property type="match status" value="1"/>
</dbReference>
<keyword evidence="5 8" id="KW-0812">Transmembrane</keyword>
<evidence type="ECO:0000256" key="6">
    <source>
        <dbReference type="ARBA" id="ARBA00022989"/>
    </source>
</evidence>
<keyword evidence="6 8" id="KW-1133">Transmembrane helix</keyword>
<dbReference type="STRING" id="1121942.SAMN02745148_00470"/>
<dbReference type="OrthoDB" id="9806926at2"/>
<keyword evidence="10" id="KW-1185">Reference proteome</keyword>
<evidence type="ECO:0000313" key="10">
    <source>
        <dbReference type="Proteomes" id="UP000184346"/>
    </source>
</evidence>
<feature type="transmembrane region" description="Helical" evidence="8">
    <location>
        <begin position="143"/>
        <end position="168"/>
    </location>
</feature>
<feature type="transmembrane region" description="Helical" evidence="8">
    <location>
        <begin position="445"/>
        <end position="464"/>
    </location>
</feature>
<evidence type="ECO:0000256" key="7">
    <source>
        <dbReference type="ARBA" id="ARBA00023136"/>
    </source>
</evidence>
<dbReference type="NCBIfam" id="TIGR00835">
    <property type="entry name" value="agcS"/>
    <property type="match status" value="1"/>
</dbReference>
<evidence type="ECO:0000256" key="8">
    <source>
        <dbReference type="RuleBase" id="RU363064"/>
    </source>
</evidence>
<keyword evidence="3 8" id="KW-0813">Transport</keyword>
<dbReference type="Gene3D" id="1.20.1740.10">
    <property type="entry name" value="Amino acid/polyamine transporter I"/>
    <property type="match status" value="1"/>
</dbReference>
<keyword evidence="8" id="KW-0769">Symport</keyword>
<reference evidence="9 10" key="1">
    <citation type="submission" date="2016-11" db="EMBL/GenBank/DDBJ databases">
        <authorList>
            <person name="Jaros S."/>
            <person name="Januszkiewicz K."/>
            <person name="Wedrychowicz H."/>
        </authorList>
    </citation>
    <scope>NUCLEOTIDE SEQUENCE [LARGE SCALE GENOMIC DNA]</scope>
    <source>
        <strain evidence="9 10">DSM 19980</strain>
    </source>
</reference>
<feature type="transmembrane region" description="Helical" evidence="8">
    <location>
        <begin position="411"/>
        <end position="433"/>
    </location>
</feature>
<dbReference type="GO" id="GO:0005886">
    <property type="term" value="C:plasma membrane"/>
    <property type="evidence" value="ECO:0007669"/>
    <property type="project" value="UniProtKB-SubCell"/>
</dbReference>
<feature type="transmembrane region" description="Helical" evidence="8">
    <location>
        <begin position="476"/>
        <end position="495"/>
    </location>
</feature>
<evidence type="ECO:0000256" key="4">
    <source>
        <dbReference type="ARBA" id="ARBA00022475"/>
    </source>
</evidence>
<protein>
    <submittedName>
        <fullName evidence="9">Alanine or glycine:cation symporter, AGCS family</fullName>
    </submittedName>
</protein>
<dbReference type="Proteomes" id="UP000184346">
    <property type="component" value="Unassembled WGS sequence"/>
</dbReference>
<feature type="transmembrane region" description="Helical" evidence="8">
    <location>
        <begin position="364"/>
        <end position="384"/>
    </location>
</feature>
<comment type="similarity">
    <text evidence="2 8">Belongs to the alanine or glycine:cation symporter (AGCS) (TC 2.A.25) family.</text>
</comment>
<dbReference type="AlphaFoldDB" id="A0A1M4TJS0"/>
<accession>A0A1M4TJS0</accession>
<feature type="transmembrane region" description="Helical" evidence="8">
    <location>
        <begin position="274"/>
        <end position="292"/>
    </location>
</feature>
<dbReference type="PANTHER" id="PTHR30330:SF3">
    <property type="entry name" value="TRANSCRIPTIONAL REGULATOR, LRP FAMILY"/>
    <property type="match status" value="1"/>
</dbReference>
<evidence type="ECO:0000256" key="1">
    <source>
        <dbReference type="ARBA" id="ARBA00004651"/>
    </source>
</evidence>
<evidence type="ECO:0000256" key="3">
    <source>
        <dbReference type="ARBA" id="ARBA00022448"/>
    </source>
</evidence>
<feature type="transmembrane region" description="Helical" evidence="8">
    <location>
        <begin position="246"/>
        <end position="267"/>
    </location>
</feature>
<gene>
    <name evidence="9" type="ORF">SAMN02745148_00470</name>
</gene>
<comment type="subcellular location">
    <subcellularLocation>
        <location evidence="8">Cell inner membrane</location>
        <topology evidence="8">Multi-pass membrane protein</topology>
    </subcellularLocation>
    <subcellularLocation>
        <location evidence="1">Cell membrane</location>
        <topology evidence="1">Multi-pass membrane protein</topology>
    </subcellularLocation>
</comment>
<sequence length="522" mass="56170">MVDRIRWPGGLCRSRWIIALLLLGETALVQAAPLEQGVETLFGPVSSVVSSVIFFSLPVLGVQLPIVVLWLAFAAVFTTLYFNFINLRGFGHALKLLRGDYSHPDDEGEVSHFQALATAVSGTVGIGNIGGVAFAVSLGGPGVVFWMVVAGFLAMSLKFVECTLATYYRRYNTDRSVSGGPMFYLRQGLGEHGFPALGRFLGAFYAIGVIVGCLGIGNMFQSQQAVIQLVNVTGGAENSWFADRSWLLGVIMAGMIGLVILGGIKTIARVTEKVVPFMAILYCLMALLVIAMNADALPYAVTAIFRGAFTAEGAAGGALGACIIGFQRAVFSNEAGLGSAAIAHSAVRTLHPVTEGFVALVEPFVDTVVICTLTGLVIVTTLFYDPAFTAGLGGIEMTSDAFARNVSWLPIPLAVAAWLFAFSTALAWSYYGLKGWCYLFGESRWGGNLFKLLFCLFTVIGSMVQLESLISFSDALIFLIGVPNVVGIYVLAPIVKRELRYYRVMLRSGEVVNYREQKELLR</sequence>
<evidence type="ECO:0000256" key="5">
    <source>
        <dbReference type="ARBA" id="ARBA00022692"/>
    </source>
</evidence>
<name>A0A1M4TJS0_9GAMM</name>
<keyword evidence="7 8" id="KW-0472">Membrane</keyword>
<dbReference type="GO" id="GO:0005283">
    <property type="term" value="F:amino acid:sodium symporter activity"/>
    <property type="evidence" value="ECO:0007669"/>
    <property type="project" value="InterPro"/>
</dbReference>
<proteinExistence type="inferred from homology"/>
<dbReference type="PRINTS" id="PR00175">
    <property type="entry name" value="NAALASMPORT"/>
</dbReference>
<dbReference type="InterPro" id="IPR001463">
    <property type="entry name" value="Na/Ala_symport"/>
</dbReference>
<evidence type="ECO:0000313" key="9">
    <source>
        <dbReference type="EMBL" id="SHE44635.1"/>
    </source>
</evidence>
<evidence type="ECO:0000256" key="2">
    <source>
        <dbReference type="ARBA" id="ARBA00009261"/>
    </source>
</evidence>
<dbReference type="RefSeq" id="WP_139249029.1">
    <property type="nucleotide sequence ID" value="NZ_FQUJ01000002.1"/>
</dbReference>
<keyword evidence="4" id="KW-1003">Cell membrane</keyword>
<feature type="transmembrane region" description="Helical" evidence="8">
    <location>
        <begin position="304"/>
        <end position="326"/>
    </location>
</feature>
<feature type="transmembrane region" description="Helical" evidence="8">
    <location>
        <begin position="67"/>
        <end position="85"/>
    </location>
</feature>
<feature type="transmembrane region" description="Helical" evidence="8">
    <location>
        <begin position="196"/>
        <end position="220"/>
    </location>
</feature>